<dbReference type="PANTHER" id="PTHR46825:SF7">
    <property type="entry name" value="D-ALANYL-D-ALANINE CARBOXYPEPTIDASE"/>
    <property type="match status" value="1"/>
</dbReference>
<dbReference type="SUPFAM" id="SSF56601">
    <property type="entry name" value="beta-lactamase/transpeptidase-like"/>
    <property type="match status" value="1"/>
</dbReference>
<evidence type="ECO:0000313" key="2">
    <source>
        <dbReference type="EMBL" id="SDZ43402.1"/>
    </source>
</evidence>
<organism evidence="2 3">
    <name type="scientific">Asanoa ishikariensis</name>
    <dbReference type="NCBI Taxonomy" id="137265"/>
    <lineage>
        <taxon>Bacteria</taxon>
        <taxon>Bacillati</taxon>
        <taxon>Actinomycetota</taxon>
        <taxon>Actinomycetes</taxon>
        <taxon>Micromonosporales</taxon>
        <taxon>Micromonosporaceae</taxon>
        <taxon>Asanoa</taxon>
    </lineage>
</organism>
<sequence length="389" mass="41873">MRRIALSMVIIAVLVAAGGWVGPAGAVESARCVATAKPRGTAARIVGVAESVRRDLDLSAAVVRVTVRGREVVTAAVGESMADVPATTDMRFRAGSVGIAYMNLVLLQLVDKGVVSLDDPIARWFPALRQADKVTLRMLGSTTSGYPDFESYAPFVKRLYADPFRHWTAQELLDLALDRPSWYEPGTNWSYSHANFIILGQILERVTRTPLKELLRRQVLNPLRLSATVSETSAVIPGPVLHSYTIERGFFEDATYWNPSWSTADGAILTSNICDLAVSARAVGTGRLISAKSFRELLNPGTVGLGGPTKDCPATLCVPQTQQHHFGLGVIVQNGWILQKPSLAGYSAVQTYLPGKDIAIAVATTRGRTTTEVNSAETVANRIGALLTS</sequence>
<dbReference type="InterPro" id="IPR050491">
    <property type="entry name" value="AmpC-like"/>
</dbReference>
<dbReference type="AlphaFoldDB" id="A0A1H3SZI5"/>
<evidence type="ECO:0000259" key="1">
    <source>
        <dbReference type="Pfam" id="PF00144"/>
    </source>
</evidence>
<dbReference type="Pfam" id="PF00144">
    <property type="entry name" value="Beta-lactamase"/>
    <property type="match status" value="1"/>
</dbReference>
<proteinExistence type="predicted"/>
<feature type="domain" description="Beta-lactamase-related" evidence="1">
    <location>
        <begin position="53"/>
        <end position="378"/>
    </location>
</feature>
<accession>A0A1H3SZI5</accession>
<keyword evidence="3" id="KW-1185">Reference proteome</keyword>
<dbReference type="OrthoDB" id="4281716at2"/>
<dbReference type="InterPro" id="IPR001466">
    <property type="entry name" value="Beta-lactam-related"/>
</dbReference>
<dbReference type="RefSeq" id="WP_090798004.1">
    <property type="nucleotide sequence ID" value="NZ_BOND01000004.1"/>
</dbReference>
<reference evidence="3" key="1">
    <citation type="submission" date="2016-10" db="EMBL/GenBank/DDBJ databases">
        <authorList>
            <person name="Varghese N."/>
            <person name="Submissions S."/>
        </authorList>
    </citation>
    <scope>NUCLEOTIDE SEQUENCE [LARGE SCALE GENOMIC DNA]</scope>
    <source>
        <strain evidence="3">DSM 44718</strain>
    </source>
</reference>
<evidence type="ECO:0000313" key="3">
    <source>
        <dbReference type="Proteomes" id="UP000199632"/>
    </source>
</evidence>
<dbReference type="Proteomes" id="UP000199632">
    <property type="component" value="Unassembled WGS sequence"/>
</dbReference>
<dbReference type="EMBL" id="FNQB01000003">
    <property type="protein sequence ID" value="SDZ43402.1"/>
    <property type="molecule type" value="Genomic_DNA"/>
</dbReference>
<dbReference type="Gene3D" id="3.40.710.10">
    <property type="entry name" value="DD-peptidase/beta-lactamase superfamily"/>
    <property type="match status" value="1"/>
</dbReference>
<protein>
    <submittedName>
        <fullName evidence="2">CubicO group peptidase, beta-lactamase class C family</fullName>
    </submittedName>
</protein>
<dbReference type="STRING" id="137265.SAMN05421684_4984"/>
<gene>
    <name evidence="2" type="ORF">SAMN05421684_4984</name>
</gene>
<dbReference type="InterPro" id="IPR012338">
    <property type="entry name" value="Beta-lactam/transpept-like"/>
</dbReference>
<dbReference type="PANTHER" id="PTHR46825">
    <property type="entry name" value="D-ALANYL-D-ALANINE-CARBOXYPEPTIDASE/ENDOPEPTIDASE AMPH"/>
    <property type="match status" value="1"/>
</dbReference>
<name>A0A1H3SZI5_9ACTN</name>